<comment type="caution">
    <text evidence="1">The sequence shown here is derived from an EMBL/GenBank/DDBJ whole genome shotgun (WGS) entry which is preliminary data.</text>
</comment>
<organism evidence="1 2">
    <name type="scientific">Nocardioides agariphilus</name>
    <dbReference type="NCBI Taxonomy" id="433664"/>
    <lineage>
        <taxon>Bacteria</taxon>
        <taxon>Bacillati</taxon>
        <taxon>Actinomycetota</taxon>
        <taxon>Actinomycetes</taxon>
        <taxon>Propionibacteriales</taxon>
        <taxon>Nocardioidaceae</taxon>
        <taxon>Nocardioides</taxon>
    </lineage>
</organism>
<reference evidence="1" key="1">
    <citation type="submission" date="2020-11" db="EMBL/GenBank/DDBJ databases">
        <title>Nocardioides cynanchi sp. nov., isolated from soil of rhizosphere of Cynanchum wilfordii.</title>
        <authorList>
            <person name="Lee J.-S."/>
            <person name="Suh M.K."/>
            <person name="Kim J.-S."/>
        </authorList>
    </citation>
    <scope>NUCLEOTIDE SEQUENCE</scope>
    <source>
        <strain evidence="1">KCTC 19276</strain>
    </source>
</reference>
<keyword evidence="2" id="KW-1185">Reference proteome</keyword>
<gene>
    <name evidence="1" type="ORF">ISU10_21875</name>
</gene>
<protein>
    <submittedName>
        <fullName evidence="1">Uncharacterized protein</fullName>
    </submittedName>
</protein>
<evidence type="ECO:0000313" key="2">
    <source>
        <dbReference type="Proteomes" id="UP000660668"/>
    </source>
</evidence>
<evidence type="ECO:0000313" key="1">
    <source>
        <dbReference type="EMBL" id="MBF4770431.1"/>
    </source>
</evidence>
<proteinExistence type="predicted"/>
<dbReference type="RefSeq" id="WP_194698575.1">
    <property type="nucleotide sequence ID" value="NZ_JADKPO010000050.1"/>
</dbReference>
<dbReference type="Proteomes" id="UP000660668">
    <property type="component" value="Unassembled WGS sequence"/>
</dbReference>
<dbReference type="AlphaFoldDB" id="A0A930VRE1"/>
<accession>A0A930VRE1</accession>
<dbReference type="EMBL" id="JADKPO010000050">
    <property type="protein sequence ID" value="MBF4770431.1"/>
    <property type="molecule type" value="Genomic_DNA"/>
</dbReference>
<sequence>MGRPVDRIPVEAMARFTAAEARLYPMALSDPAGYELVTSLVGLVAEELRRSSADISSVLERRSELIGLVPRLAAEAGLVGGGVPADAVVDAASALRCRELGAAG</sequence>
<name>A0A930VRE1_9ACTN</name>